<feature type="domain" description="RNase H type-1" evidence="1">
    <location>
        <begin position="81"/>
        <end position="139"/>
    </location>
</feature>
<proteinExistence type="predicted"/>
<evidence type="ECO:0000259" key="1">
    <source>
        <dbReference type="Pfam" id="PF13456"/>
    </source>
</evidence>
<dbReference type="GO" id="GO:0004523">
    <property type="term" value="F:RNA-DNA hybrid ribonuclease activity"/>
    <property type="evidence" value="ECO:0007669"/>
    <property type="project" value="InterPro"/>
</dbReference>
<reference evidence="2" key="1">
    <citation type="journal article" date="2023" name="Plant J.">
        <title>Genome sequences and population genomics provide insights into the demographic history, inbreeding, and mutation load of two 'living fossil' tree species of Dipteronia.</title>
        <authorList>
            <person name="Feng Y."/>
            <person name="Comes H.P."/>
            <person name="Chen J."/>
            <person name="Zhu S."/>
            <person name="Lu R."/>
            <person name="Zhang X."/>
            <person name="Li P."/>
            <person name="Qiu J."/>
            <person name="Olsen K.M."/>
            <person name="Qiu Y."/>
        </authorList>
    </citation>
    <scope>NUCLEOTIDE SEQUENCE</scope>
    <source>
        <strain evidence="2">NBL</strain>
    </source>
</reference>
<dbReference type="InterPro" id="IPR036397">
    <property type="entry name" value="RNaseH_sf"/>
</dbReference>
<dbReference type="GO" id="GO:0003676">
    <property type="term" value="F:nucleic acid binding"/>
    <property type="evidence" value="ECO:0007669"/>
    <property type="project" value="InterPro"/>
</dbReference>
<dbReference type="Pfam" id="PF13456">
    <property type="entry name" value="RVT_3"/>
    <property type="match status" value="1"/>
</dbReference>
<evidence type="ECO:0000313" key="2">
    <source>
        <dbReference type="EMBL" id="KAK3183027.1"/>
    </source>
</evidence>
<comment type="caution">
    <text evidence="2">The sequence shown here is derived from an EMBL/GenBank/DDBJ whole genome shotgun (WGS) entry which is preliminary data.</text>
</comment>
<dbReference type="InterPro" id="IPR052929">
    <property type="entry name" value="RNase_H-like_EbsB-rel"/>
</dbReference>
<keyword evidence="3" id="KW-1185">Reference proteome</keyword>
<accession>A0AAD9ZIY6</accession>
<name>A0AAD9ZIY6_9ROSI</name>
<dbReference type="AlphaFoldDB" id="A0AAD9ZIY6"/>
<organism evidence="2 3">
    <name type="scientific">Dipteronia sinensis</name>
    <dbReference type="NCBI Taxonomy" id="43782"/>
    <lineage>
        <taxon>Eukaryota</taxon>
        <taxon>Viridiplantae</taxon>
        <taxon>Streptophyta</taxon>
        <taxon>Embryophyta</taxon>
        <taxon>Tracheophyta</taxon>
        <taxon>Spermatophyta</taxon>
        <taxon>Magnoliopsida</taxon>
        <taxon>eudicotyledons</taxon>
        <taxon>Gunneridae</taxon>
        <taxon>Pentapetalae</taxon>
        <taxon>rosids</taxon>
        <taxon>malvids</taxon>
        <taxon>Sapindales</taxon>
        <taxon>Sapindaceae</taxon>
        <taxon>Hippocastanoideae</taxon>
        <taxon>Acereae</taxon>
        <taxon>Dipteronia</taxon>
    </lineage>
</organism>
<protein>
    <recommendedName>
        <fullName evidence="1">RNase H type-1 domain-containing protein</fullName>
    </recommendedName>
</protein>
<sequence length="166" mass="18501">MGSGVIGTRFEMRGIQSNSKPLSGVFVVGGIAALALRKGWRLLCKKWLQAGLRDEDLIYWSISFLEDYRGAQVDEYLIPAVLESDAKWVVEAINNSRPSYADVGIIFKDIMDVMSEFPISVTYISRRANKAAHALAKLALLADRNCLWKEDNPPSINNVIQEDSLP</sequence>
<gene>
    <name evidence="2" type="ORF">Dsin_030313</name>
</gene>
<dbReference type="Proteomes" id="UP001281410">
    <property type="component" value="Unassembled WGS sequence"/>
</dbReference>
<dbReference type="EMBL" id="JANJYJ010000010">
    <property type="protein sequence ID" value="KAK3183027.1"/>
    <property type="molecule type" value="Genomic_DNA"/>
</dbReference>
<dbReference type="PANTHER" id="PTHR47074">
    <property type="entry name" value="BNAC02G40300D PROTEIN"/>
    <property type="match status" value="1"/>
</dbReference>
<dbReference type="PANTHER" id="PTHR47074:SF48">
    <property type="entry name" value="POLYNUCLEOTIDYL TRANSFERASE, RIBONUCLEASE H-LIKE SUPERFAMILY PROTEIN"/>
    <property type="match status" value="1"/>
</dbReference>
<dbReference type="InterPro" id="IPR002156">
    <property type="entry name" value="RNaseH_domain"/>
</dbReference>
<evidence type="ECO:0000313" key="3">
    <source>
        <dbReference type="Proteomes" id="UP001281410"/>
    </source>
</evidence>
<dbReference type="Gene3D" id="3.30.420.10">
    <property type="entry name" value="Ribonuclease H-like superfamily/Ribonuclease H"/>
    <property type="match status" value="1"/>
</dbReference>